<gene>
    <name evidence="1" type="ORF">NEOLEDRAFT_1171114</name>
</gene>
<dbReference type="AlphaFoldDB" id="A0A165QSR9"/>
<evidence type="ECO:0000313" key="1">
    <source>
        <dbReference type="EMBL" id="KZT22828.1"/>
    </source>
</evidence>
<keyword evidence="2" id="KW-1185">Reference proteome</keyword>
<sequence>MAKSLVTGAILLKCGIFFGIDHLGSCIMRTWQGYDHAAGKNVALQLDPDADLRLTRIKFPCHVSTSTSALAQGMRVAQFNPSIATSDSVVLVYHVSQVIRADIRLLAFSPSRLLTLQGGEFSWIFASIEYPGRFSDNMSDHRWPARVGADFTTDSAHKALVSMT</sequence>
<protein>
    <submittedName>
        <fullName evidence="1">Uncharacterized protein</fullName>
    </submittedName>
</protein>
<reference evidence="1 2" key="1">
    <citation type="journal article" date="2016" name="Mol. Biol. Evol.">
        <title>Comparative Genomics of Early-Diverging Mushroom-Forming Fungi Provides Insights into the Origins of Lignocellulose Decay Capabilities.</title>
        <authorList>
            <person name="Nagy L.G."/>
            <person name="Riley R."/>
            <person name="Tritt A."/>
            <person name="Adam C."/>
            <person name="Daum C."/>
            <person name="Floudas D."/>
            <person name="Sun H."/>
            <person name="Yadav J.S."/>
            <person name="Pangilinan J."/>
            <person name="Larsson K.H."/>
            <person name="Matsuura K."/>
            <person name="Barry K."/>
            <person name="Labutti K."/>
            <person name="Kuo R."/>
            <person name="Ohm R.A."/>
            <person name="Bhattacharya S.S."/>
            <person name="Shirouzu T."/>
            <person name="Yoshinaga Y."/>
            <person name="Martin F.M."/>
            <person name="Grigoriev I.V."/>
            <person name="Hibbett D.S."/>
        </authorList>
    </citation>
    <scope>NUCLEOTIDE SEQUENCE [LARGE SCALE GENOMIC DNA]</scope>
    <source>
        <strain evidence="1 2">HHB14362 ss-1</strain>
    </source>
</reference>
<dbReference type="Proteomes" id="UP000076761">
    <property type="component" value="Unassembled WGS sequence"/>
</dbReference>
<accession>A0A165QSR9</accession>
<name>A0A165QSR9_9AGAM</name>
<dbReference type="InParanoid" id="A0A165QSR9"/>
<dbReference type="EMBL" id="KV425591">
    <property type="protein sequence ID" value="KZT22828.1"/>
    <property type="molecule type" value="Genomic_DNA"/>
</dbReference>
<proteinExistence type="predicted"/>
<evidence type="ECO:0000313" key="2">
    <source>
        <dbReference type="Proteomes" id="UP000076761"/>
    </source>
</evidence>
<organism evidence="1 2">
    <name type="scientific">Neolentinus lepideus HHB14362 ss-1</name>
    <dbReference type="NCBI Taxonomy" id="1314782"/>
    <lineage>
        <taxon>Eukaryota</taxon>
        <taxon>Fungi</taxon>
        <taxon>Dikarya</taxon>
        <taxon>Basidiomycota</taxon>
        <taxon>Agaricomycotina</taxon>
        <taxon>Agaricomycetes</taxon>
        <taxon>Gloeophyllales</taxon>
        <taxon>Gloeophyllaceae</taxon>
        <taxon>Neolentinus</taxon>
    </lineage>
</organism>